<dbReference type="Gene3D" id="1.20.1280.50">
    <property type="match status" value="1"/>
</dbReference>
<comment type="caution">
    <text evidence="3">The sequence shown here is derived from an EMBL/GenBank/DDBJ whole genome shotgun (WGS) entry which is preliminary data.</text>
</comment>
<feature type="domain" description="F-box" evidence="2">
    <location>
        <begin position="5"/>
        <end position="49"/>
    </location>
</feature>
<keyword evidence="4" id="KW-1185">Reference proteome</keyword>
<dbReference type="EMBL" id="JPKZ01001794">
    <property type="protein sequence ID" value="KHN80063.1"/>
    <property type="molecule type" value="Genomic_DNA"/>
</dbReference>
<proteinExistence type="predicted"/>
<protein>
    <submittedName>
        <fullName evidence="3">Putative F-box protein</fullName>
    </submittedName>
</protein>
<evidence type="ECO:0000259" key="2">
    <source>
        <dbReference type="PROSITE" id="PS50181"/>
    </source>
</evidence>
<dbReference type="SMART" id="SM00256">
    <property type="entry name" value="FBOX"/>
    <property type="match status" value="1"/>
</dbReference>
<dbReference type="PROSITE" id="PS50181">
    <property type="entry name" value="FBOX"/>
    <property type="match status" value="1"/>
</dbReference>
<dbReference type="SUPFAM" id="SSF81383">
    <property type="entry name" value="F-box domain"/>
    <property type="match status" value="1"/>
</dbReference>
<dbReference type="AlphaFoldDB" id="A0A0B2VET1"/>
<dbReference type="InterPro" id="IPR001810">
    <property type="entry name" value="F-box_dom"/>
</dbReference>
<dbReference type="OrthoDB" id="5860330at2759"/>
<accession>A0A0B2VET1</accession>
<name>A0A0B2VET1_TOXCA</name>
<gene>
    <name evidence="3" type="primary">ZK328.6</name>
    <name evidence="3" type="ORF">Tcan_17191</name>
</gene>
<reference evidence="3 4" key="1">
    <citation type="submission" date="2014-11" db="EMBL/GenBank/DDBJ databases">
        <title>Genetic blueprint of the zoonotic pathogen Toxocara canis.</title>
        <authorList>
            <person name="Zhu X.-Q."/>
            <person name="Korhonen P.K."/>
            <person name="Cai H."/>
            <person name="Young N.D."/>
            <person name="Nejsum P."/>
            <person name="von Samson-Himmelstjerna G."/>
            <person name="Boag P.R."/>
            <person name="Tan P."/>
            <person name="Li Q."/>
            <person name="Min J."/>
            <person name="Yang Y."/>
            <person name="Wang X."/>
            <person name="Fang X."/>
            <person name="Hall R.S."/>
            <person name="Hofmann A."/>
            <person name="Sternberg P.W."/>
            <person name="Jex A.R."/>
            <person name="Gasser R.B."/>
        </authorList>
    </citation>
    <scope>NUCLEOTIDE SEQUENCE [LARGE SCALE GENOMIC DNA]</scope>
    <source>
        <strain evidence="3">PN_DK_2014</strain>
    </source>
</reference>
<dbReference type="OMA" id="HASTCDE"/>
<sequence>MMRFGVIVPNMPDVVLRRILDLLTYKELCRMECVCKRWRKLIAWLFKRDIHELTVEQSVTYSAICVHQQIPFKRLSVCCNFDAVDFLSGVLRRSRLHIRKLSCDLRFLADLDKLQCNREAHRRYWSNVEEVWLVVTKLNDEITEKFLSIESDLFLARFNLLELTVQIHETSVQADNINRVISSVVHRFPNVRISMELHASTCDEICEQLRTFSPMELNKLKLVCVAYEPTRMSLTRIAHHLEQRNIIVHNFSVRALTYADMCNCHVKNSLVVLEEIVVQGFLLPAKRAQFSPDWSIGCEPHESLFHNAVNTFRISSCNIENVDDLSLALLKTVTIGEMQHCDQHNHSSSDNNASNKPTIDGK</sequence>
<dbReference type="CDD" id="cd09917">
    <property type="entry name" value="F-box_SF"/>
    <property type="match status" value="1"/>
</dbReference>
<evidence type="ECO:0000313" key="4">
    <source>
        <dbReference type="Proteomes" id="UP000031036"/>
    </source>
</evidence>
<feature type="region of interest" description="Disordered" evidence="1">
    <location>
        <begin position="342"/>
        <end position="362"/>
    </location>
</feature>
<dbReference type="InterPro" id="IPR036047">
    <property type="entry name" value="F-box-like_dom_sf"/>
</dbReference>
<organism evidence="3 4">
    <name type="scientific">Toxocara canis</name>
    <name type="common">Canine roundworm</name>
    <dbReference type="NCBI Taxonomy" id="6265"/>
    <lineage>
        <taxon>Eukaryota</taxon>
        <taxon>Metazoa</taxon>
        <taxon>Ecdysozoa</taxon>
        <taxon>Nematoda</taxon>
        <taxon>Chromadorea</taxon>
        <taxon>Rhabditida</taxon>
        <taxon>Spirurina</taxon>
        <taxon>Ascaridomorpha</taxon>
        <taxon>Ascaridoidea</taxon>
        <taxon>Toxocaridae</taxon>
        <taxon>Toxocara</taxon>
    </lineage>
</organism>
<evidence type="ECO:0000256" key="1">
    <source>
        <dbReference type="SAM" id="MobiDB-lite"/>
    </source>
</evidence>
<dbReference type="Proteomes" id="UP000031036">
    <property type="component" value="Unassembled WGS sequence"/>
</dbReference>
<dbReference type="Pfam" id="PF00646">
    <property type="entry name" value="F-box"/>
    <property type="match status" value="1"/>
</dbReference>
<evidence type="ECO:0000313" key="3">
    <source>
        <dbReference type="EMBL" id="KHN80063.1"/>
    </source>
</evidence>